<keyword evidence="3" id="KW-0408">Iron</keyword>
<feature type="domain" description="F420-non-reducing hydrogenase iron-sulfur subunit D" evidence="5">
    <location>
        <begin position="10"/>
        <end position="131"/>
    </location>
</feature>
<dbReference type="Proteomes" id="UP000826725">
    <property type="component" value="Chromosome"/>
</dbReference>
<dbReference type="GO" id="GO:0016491">
    <property type="term" value="F:oxidoreductase activity"/>
    <property type="evidence" value="ECO:0007669"/>
    <property type="project" value="UniProtKB-KW"/>
</dbReference>
<evidence type="ECO:0000313" key="7">
    <source>
        <dbReference type="Proteomes" id="UP000826725"/>
    </source>
</evidence>
<evidence type="ECO:0000256" key="3">
    <source>
        <dbReference type="ARBA" id="ARBA00023004"/>
    </source>
</evidence>
<proteinExistence type="predicted"/>
<sequence>MATDAQEGKILILATESCAYPGANSVGQAHSSYPANTYIMRVMAPVLFPEHFYIDCFRKGISGIIVMSCGEECPYEGAYHAFAKRIDNVFQLMKKYDLDLRRLRLTAICTVCNRPFLKEVNDMNNLIRELGPPVLKDPAEVEAAAAPDQE</sequence>
<dbReference type="EMBL" id="AP024086">
    <property type="protein sequence ID" value="BCL62979.1"/>
    <property type="molecule type" value="Genomic_DNA"/>
</dbReference>
<accession>A0A8D5FWM8</accession>
<gene>
    <name evidence="6" type="ORF">DGMP_36720</name>
</gene>
<keyword evidence="1" id="KW-0479">Metal-binding</keyword>
<dbReference type="RefSeq" id="WP_228855281.1">
    <property type="nucleotide sequence ID" value="NZ_AP024086.1"/>
</dbReference>
<dbReference type="InterPro" id="IPR003813">
    <property type="entry name" value="MvhD/FlpD"/>
</dbReference>
<dbReference type="GO" id="GO:0051536">
    <property type="term" value="F:iron-sulfur cluster binding"/>
    <property type="evidence" value="ECO:0007669"/>
    <property type="project" value="UniProtKB-KW"/>
</dbReference>
<organism evidence="6 7">
    <name type="scientific">Desulfomarina profundi</name>
    <dbReference type="NCBI Taxonomy" id="2772557"/>
    <lineage>
        <taxon>Bacteria</taxon>
        <taxon>Pseudomonadati</taxon>
        <taxon>Thermodesulfobacteriota</taxon>
        <taxon>Desulfobulbia</taxon>
        <taxon>Desulfobulbales</taxon>
        <taxon>Desulfobulbaceae</taxon>
        <taxon>Desulfomarina</taxon>
    </lineage>
</organism>
<keyword evidence="7" id="KW-1185">Reference proteome</keyword>
<evidence type="ECO:0000256" key="1">
    <source>
        <dbReference type="ARBA" id="ARBA00022723"/>
    </source>
</evidence>
<keyword evidence="2" id="KW-0560">Oxidoreductase</keyword>
<protein>
    <recommendedName>
        <fullName evidence="5">F420-non-reducing hydrogenase iron-sulfur subunit D domain-containing protein</fullName>
    </recommendedName>
</protein>
<name>A0A8D5FWM8_9BACT</name>
<evidence type="ECO:0000259" key="5">
    <source>
        <dbReference type="Pfam" id="PF02662"/>
    </source>
</evidence>
<reference evidence="6" key="1">
    <citation type="submission" date="2020-09" db="EMBL/GenBank/DDBJ databases">
        <title>Desulfogranum mesoprofundum gen. nov., sp. nov., a novel mesophilic, sulfate-reducing chemolithoautotroph isolated from a deep-sea hydrothermal vent chimney in the Suiyo Seamount.</title>
        <authorList>
            <person name="Hashimoto Y."/>
            <person name="Nakagawa S."/>
        </authorList>
    </citation>
    <scope>NUCLEOTIDE SEQUENCE</scope>
    <source>
        <strain evidence="6">KT2</strain>
    </source>
</reference>
<dbReference type="KEGG" id="dbk:DGMP_36720"/>
<dbReference type="Pfam" id="PF02662">
    <property type="entry name" value="FlpD"/>
    <property type="match status" value="1"/>
</dbReference>
<evidence type="ECO:0000256" key="2">
    <source>
        <dbReference type="ARBA" id="ARBA00023002"/>
    </source>
</evidence>
<keyword evidence="4" id="KW-0411">Iron-sulfur</keyword>
<evidence type="ECO:0000256" key="4">
    <source>
        <dbReference type="ARBA" id="ARBA00023014"/>
    </source>
</evidence>
<dbReference type="AlphaFoldDB" id="A0A8D5FWM8"/>
<evidence type="ECO:0000313" key="6">
    <source>
        <dbReference type="EMBL" id="BCL62979.1"/>
    </source>
</evidence>
<dbReference type="GO" id="GO:0046872">
    <property type="term" value="F:metal ion binding"/>
    <property type="evidence" value="ECO:0007669"/>
    <property type="project" value="UniProtKB-KW"/>
</dbReference>